<feature type="compositionally biased region" description="Polar residues" evidence="4">
    <location>
        <begin position="132"/>
        <end position="145"/>
    </location>
</feature>
<dbReference type="PROSITE" id="PS50935">
    <property type="entry name" value="SSB"/>
    <property type="match status" value="1"/>
</dbReference>
<comment type="caution">
    <text evidence="2">Lacks conserved residue(s) required for the propagation of feature annotation.</text>
</comment>
<organism evidence="5 6">
    <name type="scientific">Candidatus Kaiserbacteria bacterium RIFCSPHIGHO2_01_FULL_54_36b</name>
    <dbReference type="NCBI Taxonomy" id="1798483"/>
    <lineage>
        <taxon>Bacteria</taxon>
        <taxon>Candidatus Kaiseribacteriota</taxon>
    </lineage>
</organism>
<dbReference type="HAMAP" id="MF_00984">
    <property type="entry name" value="SSB"/>
    <property type="match status" value="1"/>
</dbReference>
<dbReference type="AlphaFoldDB" id="A0A1F6CPG7"/>
<dbReference type="InterPro" id="IPR011344">
    <property type="entry name" value="ssDNA-bd"/>
</dbReference>
<dbReference type="CDD" id="cd04496">
    <property type="entry name" value="SSB_OBF"/>
    <property type="match status" value="1"/>
</dbReference>
<dbReference type="GO" id="GO:0009295">
    <property type="term" value="C:nucleoid"/>
    <property type="evidence" value="ECO:0007669"/>
    <property type="project" value="TreeGrafter"/>
</dbReference>
<comment type="caution">
    <text evidence="5">The sequence shown here is derived from an EMBL/GenBank/DDBJ whole genome shotgun (WGS) entry which is preliminary data.</text>
</comment>
<dbReference type="NCBIfam" id="TIGR00621">
    <property type="entry name" value="ssb"/>
    <property type="match status" value="1"/>
</dbReference>
<evidence type="ECO:0000256" key="4">
    <source>
        <dbReference type="SAM" id="MobiDB-lite"/>
    </source>
</evidence>
<dbReference type="EMBL" id="MFKW01000041">
    <property type="protein sequence ID" value="OGG50970.1"/>
    <property type="molecule type" value="Genomic_DNA"/>
</dbReference>
<accession>A0A1F6CPG7</accession>
<evidence type="ECO:0000256" key="1">
    <source>
        <dbReference type="ARBA" id="ARBA00023125"/>
    </source>
</evidence>
<dbReference type="GO" id="GO:0006260">
    <property type="term" value="P:DNA replication"/>
    <property type="evidence" value="ECO:0007669"/>
    <property type="project" value="InterPro"/>
</dbReference>
<dbReference type="Pfam" id="PF00436">
    <property type="entry name" value="SSB"/>
    <property type="match status" value="1"/>
</dbReference>
<evidence type="ECO:0000313" key="5">
    <source>
        <dbReference type="EMBL" id="OGG50970.1"/>
    </source>
</evidence>
<proteinExistence type="inferred from homology"/>
<dbReference type="Proteomes" id="UP000176445">
    <property type="component" value="Unassembled WGS sequence"/>
</dbReference>
<evidence type="ECO:0000313" key="6">
    <source>
        <dbReference type="Proteomes" id="UP000176445"/>
    </source>
</evidence>
<sequence length="161" mass="17547">MYLNKAFLYGNLTRDPELKALSSGQQLCTFGLATNRTYKDKEGAKQETTEFHNIVAFGRPAELIAQYMKKGRPLFVEGRIQTRSWDADGVKKYRTEIVVDNFQFGDGGAGRGNSGVVPSDSRGPANGVPAPSTGSPQANSGQVGSEIQYPDEEINPEDIPF</sequence>
<comment type="subunit">
    <text evidence="2">Homotetramer.</text>
</comment>
<keyword evidence="1 2" id="KW-0238">DNA-binding</keyword>
<evidence type="ECO:0000256" key="3">
    <source>
        <dbReference type="RuleBase" id="RU000524"/>
    </source>
</evidence>
<dbReference type="PANTHER" id="PTHR10302">
    <property type="entry name" value="SINGLE-STRANDED DNA-BINDING PROTEIN"/>
    <property type="match status" value="1"/>
</dbReference>
<dbReference type="InterPro" id="IPR000424">
    <property type="entry name" value="Primosome_PriB/ssb"/>
</dbReference>
<dbReference type="Gene3D" id="2.40.50.140">
    <property type="entry name" value="Nucleic acid-binding proteins"/>
    <property type="match status" value="1"/>
</dbReference>
<dbReference type="PANTHER" id="PTHR10302:SF27">
    <property type="entry name" value="SINGLE-STRANDED DNA-BINDING PROTEIN"/>
    <property type="match status" value="1"/>
</dbReference>
<dbReference type="SUPFAM" id="SSF50249">
    <property type="entry name" value="Nucleic acid-binding proteins"/>
    <property type="match status" value="1"/>
</dbReference>
<evidence type="ECO:0000256" key="2">
    <source>
        <dbReference type="HAMAP-Rule" id="MF_00984"/>
    </source>
</evidence>
<protein>
    <recommendedName>
        <fullName evidence="2 3">Single-stranded DNA-binding protein</fullName>
        <shortName evidence="2">SSB</shortName>
    </recommendedName>
</protein>
<feature type="compositionally biased region" description="Acidic residues" evidence="4">
    <location>
        <begin position="149"/>
        <end position="161"/>
    </location>
</feature>
<reference evidence="5 6" key="1">
    <citation type="journal article" date="2016" name="Nat. Commun.">
        <title>Thousands of microbial genomes shed light on interconnected biogeochemical processes in an aquifer system.</title>
        <authorList>
            <person name="Anantharaman K."/>
            <person name="Brown C.T."/>
            <person name="Hug L.A."/>
            <person name="Sharon I."/>
            <person name="Castelle C.J."/>
            <person name="Probst A.J."/>
            <person name="Thomas B.C."/>
            <person name="Singh A."/>
            <person name="Wilkins M.J."/>
            <person name="Karaoz U."/>
            <person name="Brodie E.L."/>
            <person name="Williams K.H."/>
            <person name="Hubbard S.S."/>
            <person name="Banfield J.F."/>
        </authorList>
    </citation>
    <scope>NUCLEOTIDE SEQUENCE [LARGE SCALE GENOMIC DNA]</scope>
</reference>
<dbReference type="InterPro" id="IPR012340">
    <property type="entry name" value="NA-bd_OB-fold"/>
</dbReference>
<feature type="region of interest" description="Disordered" evidence="4">
    <location>
        <begin position="108"/>
        <end position="161"/>
    </location>
</feature>
<gene>
    <name evidence="5" type="ORF">A2704_02650</name>
</gene>
<name>A0A1F6CPG7_9BACT</name>
<dbReference type="GO" id="GO:0003697">
    <property type="term" value="F:single-stranded DNA binding"/>
    <property type="evidence" value="ECO:0007669"/>
    <property type="project" value="UniProtKB-UniRule"/>
</dbReference>